<gene>
    <name evidence="1" type="ORF">SAMN02746019_00025090</name>
</gene>
<dbReference type="InParanoid" id="A0A212QLX9"/>
<dbReference type="OrthoDB" id="10011659at2"/>
<evidence type="ECO:0000313" key="2">
    <source>
        <dbReference type="Proteomes" id="UP000197025"/>
    </source>
</evidence>
<keyword evidence="2" id="KW-1185">Reference proteome</keyword>
<dbReference type="EMBL" id="FYEK01000010">
    <property type="protein sequence ID" value="SNB60355.1"/>
    <property type="molecule type" value="Genomic_DNA"/>
</dbReference>
<proteinExistence type="predicted"/>
<accession>A0A212QLX9</accession>
<organism evidence="1 2">
    <name type="scientific">Thermoflexus hugenholtzii JAD2</name>
    <dbReference type="NCBI Taxonomy" id="877466"/>
    <lineage>
        <taxon>Bacteria</taxon>
        <taxon>Bacillati</taxon>
        <taxon>Chloroflexota</taxon>
        <taxon>Thermoflexia</taxon>
        <taxon>Thermoflexales</taxon>
        <taxon>Thermoflexaceae</taxon>
        <taxon>Thermoflexus</taxon>
    </lineage>
</organism>
<name>A0A212QLX9_9CHLR</name>
<sequence length="81" mass="9216">MTERELTVEAEGALILPRELLDEALLGKRLRLVVRKGEISILPEEPTDPYQTLDELAGCLGEEPFEFYDFDLEVGGFYEAR</sequence>
<evidence type="ECO:0000313" key="1">
    <source>
        <dbReference type="EMBL" id="SNB60355.1"/>
    </source>
</evidence>
<protein>
    <recommendedName>
        <fullName evidence="3">SpoVT-AbrB domain-containing protein</fullName>
    </recommendedName>
</protein>
<dbReference type="AlphaFoldDB" id="A0A212QLX9"/>
<evidence type="ECO:0008006" key="3">
    <source>
        <dbReference type="Google" id="ProtNLM"/>
    </source>
</evidence>
<dbReference type="Proteomes" id="UP000197025">
    <property type="component" value="Unassembled WGS sequence"/>
</dbReference>
<dbReference type="RefSeq" id="WP_159461542.1">
    <property type="nucleotide sequence ID" value="NZ_FYEK01000010.1"/>
</dbReference>
<reference evidence="2" key="1">
    <citation type="submission" date="2017-06" db="EMBL/GenBank/DDBJ databases">
        <authorList>
            <person name="Varghese N."/>
            <person name="Submissions S."/>
        </authorList>
    </citation>
    <scope>NUCLEOTIDE SEQUENCE [LARGE SCALE GENOMIC DNA]</scope>
    <source>
        <strain evidence="2">JAD2</strain>
    </source>
</reference>